<dbReference type="Proteomes" id="UP001054252">
    <property type="component" value="Unassembled WGS sequence"/>
</dbReference>
<organism evidence="1 2">
    <name type="scientific">Rubroshorea leprosula</name>
    <dbReference type="NCBI Taxonomy" id="152421"/>
    <lineage>
        <taxon>Eukaryota</taxon>
        <taxon>Viridiplantae</taxon>
        <taxon>Streptophyta</taxon>
        <taxon>Embryophyta</taxon>
        <taxon>Tracheophyta</taxon>
        <taxon>Spermatophyta</taxon>
        <taxon>Magnoliopsida</taxon>
        <taxon>eudicotyledons</taxon>
        <taxon>Gunneridae</taxon>
        <taxon>Pentapetalae</taxon>
        <taxon>rosids</taxon>
        <taxon>malvids</taxon>
        <taxon>Malvales</taxon>
        <taxon>Dipterocarpaceae</taxon>
        <taxon>Rubroshorea</taxon>
    </lineage>
</organism>
<sequence>MNVMYCSKTHLPERKCHTRIQEGTPPPLNHIPGWQGSPYPSPEKMLDFWWDLKRPYRIPNRLNLFIVFLKLICKDNISHITVS</sequence>
<protein>
    <submittedName>
        <fullName evidence="1">Uncharacterized protein</fullName>
    </submittedName>
</protein>
<proteinExistence type="predicted"/>
<evidence type="ECO:0000313" key="2">
    <source>
        <dbReference type="Proteomes" id="UP001054252"/>
    </source>
</evidence>
<gene>
    <name evidence="1" type="ORF">SLEP1_g23030</name>
</gene>
<reference evidence="1 2" key="1">
    <citation type="journal article" date="2021" name="Commun. Biol.">
        <title>The genome of Shorea leprosula (Dipterocarpaceae) highlights the ecological relevance of drought in aseasonal tropical rainforests.</title>
        <authorList>
            <person name="Ng K.K.S."/>
            <person name="Kobayashi M.J."/>
            <person name="Fawcett J.A."/>
            <person name="Hatakeyama M."/>
            <person name="Paape T."/>
            <person name="Ng C.H."/>
            <person name="Ang C.C."/>
            <person name="Tnah L.H."/>
            <person name="Lee C.T."/>
            <person name="Nishiyama T."/>
            <person name="Sese J."/>
            <person name="O'Brien M.J."/>
            <person name="Copetti D."/>
            <person name="Mohd Noor M.I."/>
            <person name="Ong R.C."/>
            <person name="Putra M."/>
            <person name="Sireger I.Z."/>
            <person name="Indrioko S."/>
            <person name="Kosugi Y."/>
            <person name="Izuno A."/>
            <person name="Isagi Y."/>
            <person name="Lee S.L."/>
            <person name="Shimizu K.K."/>
        </authorList>
    </citation>
    <scope>NUCLEOTIDE SEQUENCE [LARGE SCALE GENOMIC DNA]</scope>
    <source>
        <strain evidence="1">214</strain>
    </source>
</reference>
<comment type="caution">
    <text evidence="1">The sequence shown here is derived from an EMBL/GenBank/DDBJ whole genome shotgun (WGS) entry which is preliminary data.</text>
</comment>
<name>A0AAV5JIC1_9ROSI</name>
<evidence type="ECO:0000313" key="1">
    <source>
        <dbReference type="EMBL" id="GKV11810.1"/>
    </source>
</evidence>
<accession>A0AAV5JIC1</accession>
<keyword evidence="2" id="KW-1185">Reference proteome</keyword>
<dbReference type="EMBL" id="BPVZ01000035">
    <property type="protein sequence ID" value="GKV11810.1"/>
    <property type="molecule type" value="Genomic_DNA"/>
</dbReference>
<dbReference type="AlphaFoldDB" id="A0AAV5JIC1"/>